<dbReference type="InterPro" id="IPR012312">
    <property type="entry name" value="Hemerythrin-like"/>
</dbReference>
<evidence type="ECO:0000256" key="2">
    <source>
        <dbReference type="ARBA" id="ARBA00022621"/>
    </source>
</evidence>
<dbReference type="Gene3D" id="1.20.120.50">
    <property type="entry name" value="Hemerythrin-like"/>
    <property type="match status" value="1"/>
</dbReference>
<dbReference type="PROSITE" id="PS00550">
    <property type="entry name" value="HEMERYTHRINS"/>
    <property type="match status" value="1"/>
</dbReference>
<dbReference type="STRING" id="28066.RF819_09880"/>
<dbReference type="PANTHER" id="PTHR37164">
    <property type="entry name" value="BACTERIOHEMERYTHRIN"/>
    <property type="match status" value="1"/>
</dbReference>
<dbReference type="OrthoDB" id="5296936at2"/>
<dbReference type="InterPro" id="IPR035938">
    <property type="entry name" value="Hemerythrin-like_sf"/>
</dbReference>
<evidence type="ECO:0000256" key="3">
    <source>
        <dbReference type="ARBA" id="ARBA00022723"/>
    </source>
</evidence>
<keyword evidence="2" id="KW-0561">Oxygen transport</keyword>
<name>A0A1T1ASC2_RHOFE</name>
<dbReference type="EMBL" id="MTJN01000002">
    <property type="protein sequence ID" value="OOV06990.1"/>
    <property type="molecule type" value="Genomic_DNA"/>
</dbReference>
<keyword evidence="7" id="KW-1185">Reference proteome</keyword>
<sequence>MKDLVWDKILSVGVTEIDEDHHKLIHIFNILNHAISDGESKEYLAATLDELVYCTVWHFSHEERLMLKHRYPEAQDHKAEHQELIQSAKELQQLLLQPGVSFAEEHVLFLEQWLTKHILTADGRLGTFLSRVM</sequence>
<evidence type="ECO:0000256" key="4">
    <source>
        <dbReference type="ARBA" id="ARBA00023004"/>
    </source>
</evidence>
<dbReference type="PANTHER" id="PTHR37164:SF1">
    <property type="entry name" value="BACTERIOHEMERYTHRIN"/>
    <property type="match status" value="1"/>
</dbReference>
<comment type="caution">
    <text evidence="6">The sequence shown here is derived from an EMBL/GenBank/DDBJ whole genome shotgun (WGS) entry which is preliminary data.</text>
</comment>
<dbReference type="InterPro" id="IPR050669">
    <property type="entry name" value="Hemerythrin"/>
</dbReference>
<keyword evidence="3" id="KW-0479">Metal-binding</keyword>
<keyword evidence="4" id="KW-0408">Iron</keyword>
<evidence type="ECO:0000313" key="6">
    <source>
        <dbReference type="EMBL" id="OOV06990.1"/>
    </source>
</evidence>
<reference evidence="6 7" key="1">
    <citation type="submission" date="2017-01" db="EMBL/GenBank/DDBJ databases">
        <title>Genome sequencing of Rhodoferax fermentans JCM 7819.</title>
        <authorList>
            <person name="Kim Y.J."/>
            <person name="Farh M.E.-A."/>
            <person name="Yang D.-C."/>
        </authorList>
    </citation>
    <scope>NUCLEOTIDE SEQUENCE [LARGE SCALE GENOMIC DNA]</scope>
    <source>
        <strain evidence="6 7">JCM 7819</strain>
    </source>
</reference>
<gene>
    <name evidence="6" type="ORF">RF819_09880</name>
</gene>
<accession>A0A1T1ASC2</accession>
<dbReference type="NCBIfam" id="TIGR02481">
    <property type="entry name" value="hemeryth_dom"/>
    <property type="match status" value="1"/>
</dbReference>
<evidence type="ECO:0000259" key="5">
    <source>
        <dbReference type="Pfam" id="PF01814"/>
    </source>
</evidence>
<dbReference type="Proteomes" id="UP000190750">
    <property type="component" value="Unassembled WGS sequence"/>
</dbReference>
<feature type="domain" description="Hemerythrin-like" evidence="5">
    <location>
        <begin position="13"/>
        <end position="125"/>
    </location>
</feature>
<dbReference type="NCBIfam" id="NF033749">
    <property type="entry name" value="bact_hemeryth"/>
    <property type="match status" value="1"/>
</dbReference>
<proteinExistence type="inferred from homology"/>
<evidence type="ECO:0000256" key="1">
    <source>
        <dbReference type="ARBA" id="ARBA00010587"/>
    </source>
</evidence>
<dbReference type="SUPFAM" id="SSF47188">
    <property type="entry name" value="Hemerythrin-like"/>
    <property type="match status" value="1"/>
</dbReference>
<protein>
    <recommendedName>
        <fullName evidence="5">Hemerythrin-like domain-containing protein</fullName>
    </recommendedName>
</protein>
<dbReference type="InterPro" id="IPR012827">
    <property type="entry name" value="Hemerythrin_metal-bd"/>
</dbReference>
<organism evidence="6 7">
    <name type="scientific">Rhodoferax fermentans</name>
    <dbReference type="NCBI Taxonomy" id="28066"/>
    <lineage>
        <taxon>Bacteria</taxon>
        <taxon>Pseudomonadati</taxon>
        <taxon>Pseudomonadota</taxon>
        <taxon>Betaproteobacteria</taxon>
        <taxon>Burkholderiales</taxon>
        <taxon>Comamonadaceae</taxon>
        <taxon>Rhodoferax</taxon>
    </lineage>
</organism>
<dbReference type="InterPro" id="IPR016131">
    <property type="entry name" value="Haemerythrin_Fe_BS"/>
</dbReference>
<dbReference type="Pfam" id="PF01814">
    <property type="entry name" value="Hemerythrin"/>
    <property type="match status" value="1"/>
</dbReference>
<keyword evidence="2" id="KW-0813">Transport</keyword>
<dbReference type="AlphaFoldDB" id="A0A1T1ASC2"/>
<dbReference type="GO" id="GO:0046872">
    <property type="term" value="F:metal ion binding"/>
    <property type="evidence" value="ECO:0007669"/>
    <property type="project" value="UniProtKB-KW"/>
</dbReference>
<dbReference type="GO" id="GO:0005344">
    <property type="term" value="F:oxygen carrier activity"/>
    <property type="evidence" value="ECO:0007669"/>
    <property type="project" value="UniProtKB-KW"/>
</dbReference>
<dbReference type="CDD" id="cd12107">
    <property type="entry name" value="Hemerythrin"/>
    <property type="match status" value="1"/>
</dbReference>
<comment type="similarity">
    <text evidence="1">Belongs to the hemerythrin family.</text>
</comment>
<dbReference type="RefSeq" id="WP_158081256.1">
    <property type="nucleotide sequence ID" value="NZ_MTJN01000002.1"/>
</dbReference>
<evidence type="ECO:0000313" key="7">
    <source>
        <dbReference type="Proteomes" id="UP000190750"/>
    </source>
</evidence>